<dbReference type="Proteomes" id="UP000198211">
    <property type="component" value="Unassembled WGS sequence"/>
</dbReference>
<name>A0A225VXJ7_9STRA</name>
<feature type="signal peptide" evidence="1">
    <location>
        <begin position="1"/>
        <end position="25"/>
    </location>
</feature>
<feature type="chain" id="PRO_5012895067" evidence="1">
    <location>
        <begin position="26"/>
        <end position="129"/>
    </location>
</feature>
<evidence type="ECO:0000313" key="2">
    <source>
        <dbReference type="EMBL" id="OWZ10153.1"/>
    </source>
</evidence>
<sequence length="129" mass="14690">MAKRFYILATVVAFVAISGLQFVESETAVSEHGNDEHPRVVRYLKNTEQTPDKNEGEERGMGRVKAVSRLKNLFRSDKNKLKDVKPNKRSAAEAFTKVKALVGFSRNPHQRKSRTSRRMRIVTLTSGMR</sequence>
<protein>
    <submittedName>
        <fullName evidence="2">RxLR effector protein</fullName>
    </submittedName>
</protein>
<proteinExistence type="predicted"/>
<comment type="caution">
    <text evidence="2">The sequence shown here is derived from an EMBL/GenBank/DDBJ whole genome shotgun (WGS) entry which is preliminary data.</text>
</comment>
<gene>
    <name evidence="2" type="ORF">PHMEG_00017040</name>
</gene>
<reference evidence="3" key="1">
    <citation type="submission" date="2017-03" db="EMBL/GenBank/DDBJ databases">
        <title>Phytopthora megakarya and P. palmivora, two closely related causual agents of cacao black pod achieved similar genome size and gene model numbers by different mechanisms.</title>
        <authorList>
            <person name="Ali S."/>
            <person name="Shao J."/>
            <person name="Larry D.J."/>
            <person name="Kronmiller B."/>
            <person name="Shen D."/>
            <person name="Strem M.D."/>
            <person name="Melnick R.L."/>
            <person name="Guiltinan M.J."/>
            <person name="Tyler B.M."/>
            <person name="Meinhardt L.W."/>
            <person name="Bailey B.A."/>
        </authorList>
    </citation>
    <scope>NUCLEOTIDE SEQUENCE [LARGE SCALE GENOMIC DNA]</scope>
    <source>
        <strain evidence="3">zdho120</strain>
    </source>
</reference>
<keyword evidence="3" id="KW-1185">Reference proteome</keyword>
<dbReference type="OrthoDB" id="112866at2759"/>
<accession>A0A225VXJ7</accession>
<dbReference type="EMBL" id="NBNE01002541">
    <property type="protein sequence ID" value="OWZ10153.1"/>
    <property type="molecule type" value="Genomic_DNA"/>
</dbReference>
<evidence type="ECO:0000256" key="1">
    <source>
        <dbReference type="SAM" id="SignalP"/>
    </source>
</evidence>
<organism evidence="2 3">
    <name type="scientific">Phytophthora megakarya</name>
    <dbReference type="NCBI Taxonomy" id="4795"/>
    <lineage>
        <taxon>Eukaryota</taxon>
        <taxon>Sar</taxon>
        <taxon>Stramenopiles</taxon>
        <taxon>Oomycota</taxon>
        <taxon>Peronosporomycetes</taxon>
        <taxon>Peronosporales</taxon>
        <taxon>Peronosporaceae</taxon>
        <taxon>Phytophthora</taxon>
    </lineage>
</organism>
<dbReference type="AlphaFoldDB" id="A0A225VXJ7"/>
<keyword evidence="1" id="KW-0732">Signal</keyword>
<evidence type="ECO:0000313" key="3">
    <source>
        <dbReference type="Proteomes" id="UP000198211"/>
    </source>
</evidence>